<reference evidence="1 2" key="1">
    <citation type="submission" date="2017-03" db="EMBL/GenBank/DDBJ databases">
        <title>Genome analysis of strain PAMC 26510.</title>
        <authorList>
            <person name="Oh H.-M."/>
            <person name="Yang J.-A."/>
        </authorList>
    </citation>
    <scope>NUCLEOTIDE SEQUENCE [LARGE SCALE GENOMIC DNA]</scope>
    <source>
        <strain evidence="1 2">PAMC 26510</strain>
    </source>
</reference>
<accession>A0A242M8B2</accession>
<evidence type="ECO:0008006" key="3">
    <source>
        <dbReference type="Google" id="ProtNLM"/>
    </source>
</evidence>
<dbReference type="EMBL" id="NBTY01000196">
    <property type="protein sequence ID" value="OTP67403.1"/>
    <property type="molecule type" value="Genomic_DNA"/>
</dbReference>
<dbReference type="SUPFAM" id="SSF53187">
    <property type="entry name" value="Zn-dependent exopeptidases"/>
    <property type="match status" value="1"/>
</dbReference>
<proteinExistence type="predicted"/>
<dbReference type="Gene3D" id="3.40.630.10">
    <property type="entry name" value="Zn peptidases"/>
    <property type="match status" value="1"/>
</dbReference>
<evidence type="ECO:0000313" key="2">
    <source>
        <dbReference type="Proteomes" id="UP000194546"/>
    </source>
</evidence>
<sequence>MEIAQSAGATLSHYPHPSAEGRFGEALSIDVAHLGNRSADRQLLVISGTHGQEGYAGSAAQVGWLLSSESEIALTDVGVLLVHGLNPYGFSHGSRTTENNVDLNRNFVDHTRPYPENPGYEKLHHALTPAVWSRDSFDSVSGAEAEFIETEGVDALFNALVAGQYSHPDGLMFGGNRREWSNFMLERILGDHIGGASKVAFIEWHTGIGDYGKPFFLSFNDPQSEEMRQAALWWGPDVANARPHGMTRPAYRGLVFYGVQAFLPNARVAGAVIEFGTRGPEAGAVAMRQDRWLRFHGEAVSTEMQTLLWADLRDSLNPASYLWRQAVVDHGVVLTRAALCGLARW</sequence>
<dbReference type="Proteomes" id="UP000194546">
    <property type="component" value="Unassembled WGS sequence"/>
</dbReference>
<name>A0A242M8B2_CABSO</name>
<evidence type="ECO:0000313" key="1">
    <source>
        <dbReference type="EMBL" id="OTP67403.1"/>
    </source>
</evidence>
<comment type="caution">
    <text evidence="1">The sequence shown here is derived from an EMBL/GenBank/DDBJ whole genome shotgun (WGS) entry which is preliminary data.</text>
</comment>
<protein>
    <recommendedName>
        <fullName evidence="3">Deacylase</fullName>
    </recommendedName>
</protein>
<organism evidence="1 2">
    <name type="scientific">Caballeronia sordidicola</name>
    <name type="common">Burkholderia sordidicola</name>
    <dbReference type="NCBI Taxonomy" id="196367"/>
    <lineage>
        <taxon>Bacteria</taxon>
        <taxon>Pseudomonadati</taxon>
        <taxon>Pseudomonadota</taxon>
        <taxon>Betaproteobacteria</taxon>
        <taxon>Burkholderiales</taxon>
        <taxon>Burkholderiaceae</taxon>
        <taxon>Caballeronia</taxon>
    </lineage>
</organism>
<dbReference type="Pfam" id="PF10994">
    <property type="entry name" value="DUF2817"/>
    <property type="match status" value="1"/>
</dbReference>
<dbReference type="CDD" id="cd06233">
    <property type="entry name" value="M14-like"/>
    <property type="match status" value="1"/>
</dbReference>
<gene>
    <name evidence="1" type="ORF">PAMC26510_31200</name>
</gene>
<dbReference type="InterPro" id="IPR021259">
    <property type="entry name" value="DUF2817"/>
</dbReference>
<dbReference type="AlphaFoldDB" id="A0A242M8B2"/>